<feature type="transmembrane region" description="Helical" evidence="2">
    <location>
        <begin position="219"/>
        <end position="239"/>
    </location>
</feature>
<dbReference type="RefSeq" id="WP_154770175.1">
    <property type="nucleotide sequence ID" value="NZ_WLYK01000008.1"/>
</dbReference>
<keyword evidence="2" id="KW-1133">Transmembrane helix</keyword>
<reference evidence="3 4" key="1">
    <citation type="submission" date="2019-11" db="EMBL/GenBank/DDBJ databases">
        <authorList>
            <person name="Jiang L.-Q."/>
        </authorList>
    </citation>
    <scope>NUCLEOTIDE SEQUENCE [LARGE SCALE GENOMIC DNA]</scope>
    <source>
        <strain evidence="3 4">YIM 132087</strain>
    </source>
</reference>
<sequence>MSIDPEVRPEGAHEAAGRSPHGWRAAVGTGLVVAIGLSALLALFVSLAVNAKPHGLVVDVVGPDAAVQQIRAGISAGLGEEAIELVAVPDQQQAIADLQDRTAAGALVITAQGPQVLIASAGSPVIAQLLTSAATELSGSAAAVQVTDVVPLPADDARGAGLGSAAFPMIVAGLALGAVAGLRFRRTGDRLVALATGAVAAGLLFSLVLHWLGVIDGRYLASAGAFALAAVAAGTFVAGTVSLLGVAGMGVAALVLMILGNPLSGIASSPALLPSPWGAIGQYLPPGAAGTLLRDAAYFPDASVWGPVLVLLGWMVLGAIGLTVAARRSDRRVSAAVPAAV</sequence>
<accession>A0A7K1FQ09</accession>
<evidence type="ECO:0000313" key="4">
    <source>
        <dbReference type="Proteomes" id="UP000460221"/>
    </source>
</evidence>
<dbReference type="AlphaFoldDB" id="A0A7K1FQ09"/>
<feature type="compositionally biased region" description="Basic and acidic residues" evidence="1">
    <location>
        <begin position="1"/>
        <end position="16"/>
    </location>
</feature>
<evidence type="ECO:0000256" key="2">
    <source>
        <dbReference type="SAM" id="Phobius"/>
    </source>
</evidence>
<feature type="transmembrane region" description="Helical" evidence="2">
    <location>
        <begin position="304"/>
        <end position="325"/>
    </location>
</feature>
<name>A0A7K1FQ09_9ACTN</name>
<keyword evidence="2" id="KW-0812">Transmembrane</keyword>
<proteinExistence type="predicted"/>
<protein>
    <submittedName>
        <fullName evidence="3">ABC transporter permease</fullName>
    </submittedName>
</protein>
<keyword evidence="2" id="KW-0472">Membrane</keyword>
<feature type="transmembrane region" description="Helical" evidence="2">
    <location>
        <begin position="165"/>
        <end position="184"/>
    </location>
</feature>
<feature type="transmembrane region" description="Helical" evidence="2">
    <location>
        <begin position="191"/>
        <end position="213"/>
    </location>
</feature>
<gene>
    <name evidence="3" type="ORF">GIS00_20050</name>
</gene>
<evidence type="ECO:0000313" key="3">
    <source>
        <dbReference type="EMBL" id="MTD16235.1"/>
    </source>
</evidence>
<evidence type="ECO:0000256" key="1">
    <source>
        <dbReference type="SAM" id="MobiDB-lite"/>
    </source>
</evidence>
<organism evidence="3 4">
    <name type="scientific">Nakamurella alba</name>
    <dbReference type="NCBI Taxonomy" id="2665158"/>
    <lineage>
        <taxon>Bacteria</taxon>
        <taxon>Bacillati</taxon>
        <taxon>Actinomycetota</taxon>
        <taxon>Actinomycetes</taxon>
        <taxon>Nakamurellales</taxon>
        <taxon>Nakamurellaceae</taxon>
        <taxon>Nakamurella</taxon>
    </lineage>
</organism>
<feature type="transmembrane region" description="Helical" evidence="2">
    <location>
        <begin position="25"/>
        <end position="49"/>
    </location>
</feature>
<dbReference type="Proteomes" id="UP000460221">
    <property type="component" value="Unassembled WGS sequence"/>
</dbReference>
<dbReference type="EMBL" id="WLYK01000008">
    <property type="protein sequence ID" value="MTD16235.1"/>
    <property type="molecule type" value="Genomic_DNA"/>
</dbReference>
<feature type="transmembrane region" description="Helical" evidence="2">
    <location>
        <begin position="246"/>
        <end position="267"/>
    </location>
</feature>
<feature type="region of interest" description="Disordered" evidence="1">
    <location>
        <begin position="1"/>
        <end position="21"/>
    </location>
</feature>
<keyword evidence="4" id="KW-1185">Reference proteome</keyword>
<comment type="caution">
    <text evidence="3">The sequence shown here is derived from an EMBL/GenBank/DDBJ whole genome shotgun (WGS) entry which is preliminary data.</text>
</comment>